<evidence type="ECO:0000256" key="8">
    <source>
        <dbReference type="ARBA" id="ARBA00022840"/>
    </source>
</evidence>
<comment type="caution">
    <text evidence="11">Lacks conserved residue(s) required for the propagation of feature annotation.</text>
</comment>
<evidence type="ECO:0000256" key="11">
    <source>
        <dbReference type="HAMAP-Rule" id="MF_00109"/>
    </source>
</evidence>
<accession>A0A0U2M2H8</accession>
<keyword evidence="11" id="KW-0963">Cytoplasm</keyword>
<dbReference type="GO" id="GO:0005524">
    <property type="term" value="F:ATP binding"/>
    <property type="evidence" value="ECO:0007669"/>
    <property type="project" value="UniProtKB-UniRule"/>
</dbReference>
<dbReference type="GO" id="GO:0005829">
    <property type="term" value="C:cytosol"/>
    <property type="evidence" value="ECO:0007669"/>
    <property type="project" value="TreeGrafter"/>
</dbReference>
<dbReference type="GO" id="GO:0009073">
    <property type="term" value="P:aromatic amino acid family biosynthetic process"/>
    <property type="evidence" value="ECO:0007669"/>
    <property type="project" value="UniProtKB-KW"/>
</dbReference>
<dbReference type="Pfam" id="PF01202">
    <property type="entry name" value="SKI"/>
    <property type="match status" value="1"/>
</dbReference>
<name>A0A0U2M2H8_9BACL</name>
<dbReference type="HAMAP" id="MF_00109">
    <property type="entry name" value="Shikimate_kinase"/>
    <property type="match status" value="1"/>
</dbReference>
<dbReference type="GO" id="GO:0000287">
    <property type="term" value="F:magnesium ion binding"/>
    <property type="evidence" value="ECO:0007669"/>
    <property type="project" value="UniProtKB-UniRule"/>
</dbReference>
<evidence type="ECO:0000313" key="12">
    <source>
        <dbReference type="EMBL" id="ALS21504.1"/>
    </source>
</evidence>
<keyword evidence="11" id="KW-0479">Metal-binding</keyword>
<dbReference type="InterPro" id="IPR031322">
    <property type="entry name" value="Shikimate/glucono_kinase"/>
</dbReference>
<dbReference type="EC" id="2.7.1.71" evidence="3 11"/>
<keyword evidence="6 11" id="KW-0547">Nucleotide-binding</keyword>
<feature type="binding site" evidence="11">
    <location>
        <position position="138"/>
    </location>
    <ligand>
        <name>substrate</name>
    </ligand>
</feature>
<dbReference type="SUPFAM" id="SSF52540">
    <property type="entry name" value="P-loop containing nucleoside triphosphate hydrolases"/>
    <property type="match status" value="1"/>
</dbReference>
<keyword evidence="7 11" id="KW-0418">Kinase</keyword>
<feature type="binding site" evidence="11">
    <location>
        <position position="18"/>
    </location>
    <ligand>
        <name>Mg(2+)</name>
        <dbReference type="ChEBI" id="CHEBI:18420"/>
    </ligand>
</feature>
<keyword evidence="11" id="KW-0460">Magnesium</keyword>
<evidence type="ECO:0000256" key="1">
    <source>
        <dbReference type="ARBA" id="ARBA00004842"/>
    </source>
</evidence>
<comment type="cofactor">
    <cofactor evidence="11">
        <name>Mg(2+)</name>
        <dbReference type="ChEBI" id="CHEBI:18420"/>
    </cofactor>
    <text evidence="11">Binds 1 Mg(2+) ion per subunit.</text>
</comment>
<sequence length="170" mass="18576">MEMNRNIVLVGLMGSGKSTVGQALSAKLGWTYVDTDSEIVRSQGMSISDMFAKLGEEAFRKAESEIIGNVLKRSEQVVSTGGGAVLLELNRLAMKENGFVVALFASVETIIERVKGDQSRPLLQGHLEERVKHIAKSREHAYDFADLKVDTDGLPVDRIVEIICSRIGNA</sequence>
<feature type="binding site" evidence="11">
    <location>
        <position position="60"/>
    </location>
    <ligand>
        <name>substrate</name>
    </ligand>
</feature>
<comment type="pathway">
    <text evidence="1 11">Metabolic intermediate biosynthesis; chorismate biosynthesis; chorismate from D-erythrose 4-phosphate and phosphoenolpyruvate: step 5/7.</text>
</comment>
<evidence type="ECO:0000256" key="7">
    <source>
        <dbReference type="ARBA" id="ARBA00022777"/>
    </source>
</evidence>
<evidence type="ECO:0000256" key="3">
    <source>
        <dbReference type="ARBA" id="ARBA00012154"/>
    </source>
</evidence>
<dbReference type="GO" id="GO:0008652">
    <property type="term" value="P:amino acid biosynthetic process"/>
    <property type="evidence" value="ECO:0007669"/>
    <property type="project" value="UniProtKB-KW"/>
</dbReference>
<keyword evidence="13" id="KW-1185">Reference proteome</keyword>
<comment type="function">
    <text evidence="11">Catalyzes the specific phosphorylation of the 3-hydroxyl group of shikimic acid using ATP as a cosubstrate.</text>
</comment>
<evidence type="ECO:0000256" key="6">
    <source>
        <dbReference type="ARBA" id="ARBA00022741"/>
    </source>
</evidence>
<dbReference type="InterPro" id="IPR000623">
    <property type="entry name" value="Shikimate_kinase/TSH1"/>
</dbReference>
<comment type="similarity">
    <text evidence="2 11">Belongs to the shikimate kinase family.</text>
</comment>
<dbReference type="Gene3D" id="3.40.50.300">
    <property type="entry name" value="P-loop containing nucleotide triphosphate hydrolases"/>
    <property type="match status" value="1"/>
</dbReference>
<evidence type="ECO:0000256" key="10">
    <source>
        <dbReference type="ARBA" id="ARBA00048567"/>
    </source>
</evidence>
<keyword evidence="4 11" id="KW-0028">Amino-acid biosynthesis</keyword>
<feature type="binding site" evidence="11">
    <location>
        <begin position="14"/>
        <end position="19"/>
    </location>
    <ligand>
        <name>ATP</name>
        <dbReference type="ChEBI" id="CHEBI:30616"/>
    </ligand>
</feature>
<dbReference type="InterPro" id="IPR027417">
    <property type="entry name" value="P-loop_NTPase"/>
</dbReference>
<dbReference type="InterPro" id="IPR023000">
    <property type="entry name" value="Shikimate_kinase_CS"/>
</dbReference>
<dbReference type="EMBL" id="CP013652">
    <property type="protein sequence ID" value="ALS21504.1"/>
    <property type="molecule type" value="Genomic_DNA"/>
</dbReference>
<proteinExistence type="inferred from homology"/>
<dbReference type="GO" id="GO:0004765">
    <property type="term" value="F:shikimate kinase activity"/>
    <property type="evidence" value="ECO:0007669"/>
    <property type="project" value="UniProtKB-UniRule"/>
</dbReference>
<dbReference type="GO" id="GO:0009423">
    <property type="term" value="P:chorismate biosynthetic process"/>
    <property type="evidence" value="ECO:0007669"/>
    <property type="project" value="UniProtKB-UniRule"/>
</dbReference>
<feature type="binding site" evidence="11">
    <location>
        <position position="120"/>
    </location>
    <ligand>
        <name>ATP</name>
        <dbReference type="ChEBI" id="CHEBI:30616"/>
    </ligand>
</feature>
<dbReference type="UniPathway" id="UPA00053">
    <property type="reaction ID" value="UER00088"/>
</dbReference>
<dbReference type="STRING" id="162209.IJ22_11280"/>
<comment type="subunit">
    <text evidence="11">Monomer.</text>
</comment>
<dbReference type="KEGG" id="pnp:IJ22_11280"/>
<comment type="subcellular location">
    <subcellularLocation>
        <location evidence="11">Cytoplasm</location>
    </subcellularLocation>
</comment>
<evidence type="ECO:0000313" key="13">
    <source>
        <dbReference type="Proteomes" id="UP000061660"/>
    </source>
</evidence>
<dbReference type="PRINTS" id="PR01100">
    <property type="entry name" value="SHIKIMTKNASE"/>
</dbReference>
<dbReference type="PANTHER" id="PTHR21087:SF16">
    <property type="entry name" value="SHIKIMATE KINASE 1, CHLOROPLASTIC"/>
    <property type="match status" value="1"/>
</dbReference>
<gene>
    <name evidence="11" type="primary">aroK</name>
    <name evidence="12" type="ORF">IJ22_11280</name>
</gene>
<feature type="binding site" evidence="11">
    <location>
        <position position="36"/>
    </location>
    <ligand>
        <name>substrate</name>
    </ligand>
</feature>
<evidence type="ECO:0000256" key="2">
    <source>
        <dbReference type="ARBA" id="ARBA00006997"/>
    </source>
</evidence>
<feature type="binding site" evidence="11">
    <location>
        <position position="82"/>
    </location>
    <ligand>
        <name>substrate</name>
    </ligand>
</feature>
<keyword evidence="5 11" id="KW-0808">Transferase</keyword>
<organism evidence="12 13">
    <name type="scientific">Paenibacillus naphthalenovorans</name>
    <dbReference type="NCBI Taxonomy" id="162209"/>
    <lineage>
        <taxon>Bacteria</taxon>
        <taxon>Bacillati</taxon>
        <taxon>Bacillota</taxon>
        <taxon>Bacilli</taxon>
        <taxon>Bacillales</taxon>
        <taxon>Paenibacillaceae</taxon>
        <taxon>Paenibacillus</taxon>
    </lineage>
</organism>
<dbReference type="AlphaFoldDB" id="A0A0U2M2H8"/>
<dbReference type="PANTHER" id="PTHR21087">
    <property type="entry name" value="SHIKIMATE KINASE"/>
    <property type="match status" value="1"/>
</dbReference>
<evidence type="ECO:0000256" key="9">
    <source>
        <dbReference type="ARBA" id="ARBA00023141"/>
    </source>
</evidence>
<comment type="catalytic activity">
    <reaction evidence="10 11">
        <text>shikimate + ATP = 3-phosphoshikimate + ADP + H(+)</text>
        <dbReference type="Rhea" id="RHEA:13121"/>
        <dbReference type="ChEBI" id="CHEBI:15378"/>
        <dbReference type="ChEBI" id="CHEBI:30616"/>
        <dbReference type="ChEBI" id="CHEBI:36208"/>
        <dbReference type="ChEBI" id="CHEBI:145989"/>
        <dbReference type="ChEBI" id="CHEBI:456216"/>
        <dbReference type="EC" id="2.7.1.71"/>
    </reaction>
</comment>
<evidence type="ECO:0000256" key="4">
    <source>
        <dbReference type="ARBA" id="ARBA00022605"/>
    </source>
</evidence>
<dbReference type="PROSITE" id="PS01128">
    <property type="entry name" value="SHIKIMATE_KINASE"/>
    <property type="match status" value="1"/>
</dbReference>
<keyword evidence="8 11" id="KW-0067">ATP-binding</keyword>
<reference evidence="12 13" key="2">
    <citation type="journal article" date="2016" name="Genome Announc.">
        <title>Complete Genome Sequences of Two Interactive Moderate Thermophiles, Paenibacillus napthalenovorans 32O-Y and Paenibacillus sp. 32O-W.</title>
        <authorList>
            <person name="Butler R.R.III."/>
            <person name="Wang J."/>
            <person name="Stark B.C."/>
            <person name="Pombert J.F."/>
        </authorList>
    </citation>
    <scope>NUCLEOTIDE SEQUENCE [LARGE SCALE GENOMIC DNA]</scope>
    <source>
        <strain evidence="12 13">32O-Y</strain>
    </source>
</reference>
<reference evidence="13" key="1">
    <citation type="submission" date="2015-12" db="EMBL/GenBank/DDBJ databases">
        <title>Complete genome sequences of two moderately thermophilic Paenibacillus species.</title>
        <authorList>
            <person name="Butler R.III."/>
            <person name="Wang J."/>
            <person name="Stark B.C."/>
            <person name="Pombert J.-F."/>
        </authorList>
    </citation>
    <scope>NUCLEOTIDE SEQUENCE [LARGE SCALE GENOMIC DNA]</scope>
    <source>
        <strain evidence="13">32O-Y</strain>
    </source>
</reference>
<keyword evidence="9 11" id="KW-0057">Aromatic amino acid biosynthesis</keyword>
<dbReference type="Proteomes" id="UP000061660">
    <property type="component" value="Chromosome"/>
</dbReference>
<dbReference type="CDD" id="cd00464">
    <property type="entry name" value="SK"/>
    <property type="match status" value="1"/>
</dbReference>
<evidence type="ECO:0000256" key="5">
    <source>
        <dbReference type="ARBA" id="ARBA00022679"/>
    </source>
</evidence>
<dbReference type="PATRIC" id="fig|162209.4.peg.1202"/>
<protein>
    <recommendedName>
        <fullName evidence="3 11">Shikimate kinase</fullName>
        <shortName evidence="11">SK</shortName>
        <ecNumber evidence="3 11">2.7.1.71</ecNumber>
    </recommendedName>
</protein>